<dbReference type="InterPro" id="IPR033932">
    <property type="entry name" value="YtcJ-like"/>
</dbReference>
<dbReference type="SUPFAM" id="SSF51556">
    <property type="entry name" value="Metallo-dependent hydrolases"/>
    <property type="match status" value="1"/>
</dbReference>
<reference evidence="2 3" key="1">
    <citation type="submission" date="2012-01" db="EMBL/GenBank/DDBJ databases">
        <title>Complete sequence of Desulfotomaculum gibsoniae DSM 7213.</title>
        <authorList>
            <consortium name="US DOE Joint Genome Institute"/>
            <person name="Lucas S."/>
            <person name="Han J."/>
            <person name="Lapidus A."/>
            <person name="Cheng J.-F."/>
            <person name="Goodwin L."/>
            <person name="Pitluck S."/>
            <person name="Peters L."/>
            <person name="Ovchinnikova G."/>
            <person name="Teshima H."/>
            <person name="Detter J.C."/>
            <person name="Han C."/>
            <person name="Tapia R."/>
            <person name="Land M."/>
            <person name="Hauser L."/>
            <person name="Kyrpides N."/>
            <person name="Ivanova N."/>
            <person name="Pagani I."/>
            <person name="Parshina S."/>
            <person name="Plugge C."/>
            <person name="Muyzer G."/>
            <person name="Kuever J."/>
            <person name="Ivanova A."/>
            <person name="Nazina T."/>
            <person name="Klenk H.-P."/>
            <person name="Brambilla E."/>
            <person name="Spring S."/>
            <person name="Stams A.F."/>
            <person name="Woyke T."/>
        </authorList>
    </citation>
    <scope>NUCLEOTIDE SEQUENCE [LARGE SCALE GENOMIC DNA]</scope>
    <source>
        <strain evidence="2 3">DSM 7213</strain>
    </source>
</reference>
<keyword evidence="2" id="KW-0378">Hydrolase</keyword>
<organism evidence="2 3">
    <name type="scientific">Desulfoscipio gibsoniae DSM 7213</name>
    <dbReference type="NCBI Taxonomy" id="767817"/>
    <lineage>
        <taxon>Bacteria</taxon>
        <taxon>Bacillati</taxon>
        <taxon>Bacillota</taxon>
        <taxon>Clostridia</taxon>
        <taxon>Eubacteriales</taxon>
        <taxon>Desulfallaceae</taxon>
        <taxon>Desulfoscipio</taxon>
    </lineage>
</organism>
<proteinExistence type="predicted"/>
<evidence type="ECO:0000313" key="2">
    <source>
        <dbReference type="EMBL" id="AGL02307.1"/>
    </source>
</evidence>
<accession>R4KL55</accession>
<dbReference type="Proteomes" id="UP000013520">
    <property type="component" value="Chromosome"/>
</dbReference>
<sequence>MVYADLLILNGKVLTVDKDFSIKEAIAVKDGLIIDVGNTDDVKRLAGPQTKVIDLEGKTILPGAHDAHMHATLTGILMNPSFFNLYYPNIKSLKELKAKLADRVKNTPPGTWICGLGWNTALMEEFAGNLLAPITRYDLDEVSPDHPVFLIHFSCNQLVANSKAIELAGITKDTPGKGVIKDPQTGEPTGMFEGFPAQVLIGKCAPLPSVEEIKQYIKLCQEELNRNGYTSHTDAGLGVGADHLMAGLWGSVAVDAYQQMSRDKELTCRVSIGLFLFIDSIHSYENMLKGFEKTDLSKYNADPSWVGLWLKIRADGMPLNYTIWMDKDQKCGHHGSSTFPGGTDEEQYKDFLKTIKYLHKNGWQIGVHGMGELTVTKSIDAFVAAMEEFPNNDPRHYIIHGELITPEQAKVCAKYNIGLSIQPTNDSVLFSIYDELYTWEGGPISENMAPFKMLIDRGVNVAGGSDAPVSMPNWRQSVQAAVTRKSILNGEIYGIENAISVEDGIRMFTINGAIQEHAEKSRGSIEIGKVADFQVLGQDILTVDKEKIGQIPVLMTIVDGKIVYSA</sequence>
<dbReference type="STRING" id="767817.Desgi_2909"/>
<dbReference type="HOGENOM" id="CLU_009942_6_1_9"/>
<dbReference type="Gene3D" id="3.20.20.140">
    <property type="entry name" value="Metal-dependent hydrolases"/>
    <property type="match status" value="1"/>
</dbReference>
<protein>
    <submittedName>
        <fullName evidence="2">Putative TIM-barrel fold metal-dependent hydrolase</fullName>
    </submittedName>
</protein>
<feature type="domain" description="Amidohydrolase 3" evidence="1">
    <location>
        <begin position="51"/>
        <end position="564"/>
    </location>
</feature>
<name>R4KL55_9FIRM</name>
<dbReference type="AlphaFoldDB" id="R4KL55"/>
<dbReference type="Gene3D" id="3.10.310.70">
    <property type="match status" value="1"/>
</dbReference>
<dbReference type="KEGG" id="dgi:Desgi_2909"/>
<dbReference type="Gene3D" id="2.30.40.10">
    <property type="entry name" value="Urease, subunit C, domain 1"/>
    <property type="match status" value="1"/>
</dbReference>
<dbReference type="PANTHER" id="PTHR22642">
    <property type="entry name" value="IMIDAZOLONEPROPIONASE"/>
    <property type="match status" value="1"/>
</dbReference>
<dbReference type="InterPro" id="IPR032466">
    <property type="entry name" value="Metal_Hydrolase"/>
</dbReference>
<evidence type="ECO:0000259" key="1">
    <source>
        <dbReference type="Pfam" id="PF07969"/>
    </source>
</evidence>
<dbReference type="RefSeq" id="WP_006520842.1">
    <property type="nucleotide sequence ID" value="NC_021184.1"/>
</dbReference>
<dbReference type="PANTHER" id="PTHR22642:SF2">
    <property type="entry name" value="PROTEIN LONG AFTER FAR-RED 3"/>
    <property type="match status" value="1"/>
</dbReference>
<dbReference type="InterPro" id="IPR013108">
    <property type="entry name" value="Amidohydro_3"/>
</dbReference>
<dbReference type="SUPFAM" id="SSF51338">
    <property type="entry name" value="Composite domain of metallo-dependent hydrolases"/>
    <property type="match status" value="1"/>
</dbReference>
<dbReference type="OrthoDB" id="9767366at2"/>
<dbReference type="InterPro" id="IPR011059">
    <property type="entry name" value="Metal-dep_hydrolase_composite"/>
</dbReference>
<dbReference type="CDD" id="cd01300">
    <property type="entry name" value="YtcJ_like"/>
    <property type="match status" value="1"/>
</dbReference>
<dbReference type="GO" id="GO:0016810">
    <property type="term" value="F:hydrolase activity, acting on carbon-nitrogen (but not peptide) bonds"/>
    <property type="evidence" value="ECO:0007669"/>
    <property type="project" value="InterPro"/>
</dbReference>
<evidence type="ECO:0000313" key="3">
    <source>
        <dbReference type="Proteomes" id="UP000013520"/>
    </source>
</evidence>
<gene>
    <name evidence="2" type="ORF">Desgi_2909</name>
</gene>
<dbReference type="Pfam" id="PF07969">
    <property type="entry name" value="Amidohydro_3"/>
    <property type="match status" value="1"/>
</dbReference>
<keyword evidence="3" id="KW-1185">Reference proteome</keyword>
<dbReference type="eggNOG" id="COG1574">
    <property type="taxonomic scope" value="Bacteria"/>
</dbReference>
<dbReference type="EMBL" id="CP003273">
    <property type="protein sequence ID" value="AGL02307.1"/>
    <property type="molecule type" value="Genomic_DNA"/>
</dbReference>